<gene>
    <name evidence="2" type="primary">PAP28_2</name>
    <name evidence="2" type="ORF">HAX54_006580</name>
</gene>
<comment type="caution">
    <text evidence="2">The sequence shown here is derived from an EMBL/GenBank/DDBJ whole genome shotgun (WGS) entry which is preliminary data.</text>
</comment>
<keyword evidence="1" id="KW-1133">Transmembrane helix</keyword>
<dbReference type="PANTHER" id="PTHR32440:SF2">
    <property type="entry name" value="INACTIVE PURPLE ACID PHOSPHATASE 28-RELATED"/>
    <property type="match status" value="1"/>
</dbReference>
<dbReference type="EMBL" id="JACEIK010001331">
    <property type="protein sequence ID" value="MCD7468414.1"/>
    <property type="molecule type" value="Genomic_DNA"/>
</dbReference>
<proteinExistence type="predicted"/>
<organism evidence="2 3">
    <name type="scientific">Datura stramonium</name>
    <name type="common">Jimsonweed</name>
    <name type="synonym">Common thornapple</name>
    <dbReference type="NCBI Taxonomy" id="4076"/>
    <lineage>
        <taxon>Eukaryota</taxon>
        <taxon>Viridiplantae</taxon>
        <taxon>Streptophyta</taxon>
        <taxon>Embryophyta</taxon>
        <taxon>Tracheophyta</taxon>
        <taxon>Spermatophyta</taxon>
        <taxon>Magnoliopsida</taxon>
        <taxon>eudicotyledons</taxon>
        <taxon>Gunneridae</taxon>
        <taxon>Pentapetalae</taxon>
        <taxon>asterids</taxon>
        <taxon>lamiids</taxon>
        <taxon>Solanales</taxon>
        <taxon>Solanaceae</taxon>
        <taxon>Solanoideae</taxon>
        <taxon>Datureae</taxon>
        <taxon>Datura</taxon>
    </lineage>
</organism>
<keyword evidence="1" id="KW-0472">Membrane</keyword>
<dbReference type="Proteomes" id="UP000823775">
    <property type="component" value="Unassembled WGS sequence"/>
</dbReference>
<protein>
    <submittedName>
        <fullName evidence="2">Inactive purple acid phosphatase 28</fullName>
    </submittedName>
</protein>
<evidence type="ECO:0000313" key="2">
    <source>
        <dbReference type="EMBL" id="MCD7468414.1"/>
    </source>
</evidence>
<feature type="transmembrane region" description="Helical" evidence="1">
    <location>
        <begin position="6"/>
        <end position="24"/>
    </location>
</feature>
<name>A0ABS8TCX0_DATST</name>
<evidence type="ECO:0000313" key="3">
    <source>
        <dbReference type="Proteomes" id="UP000823775"/>
    </source>
</evidence>
<keyword evidence="1" id="KW-0812">Transmembrane</keyword>
<sequence length="128" mass="14996">MESAREWIYSLLFLTFTIASLYLLDTLIISSRLTTSYQNIQLKKQPQLPLRFRSDGTFKILQVADMHYGNGMVTRCRDVLDSEFNYCSDLNTTQFLRKMIEIEKPDLVVFTGNKFNFPFLLLSEFKTT</sequence>
<evidence type="ECO:0000256" key="1">
    <source>
        <dbReference type="SAM" id="Phobius"/>
    </source>
</evidence>
<dbReference type="PANTHER" id="PTHR32440">
    <property type="entry name" value="PHOSPHATASE DCR2-RELATED-RELATED"/>
    <property type="match status" value="1"/>
</dbReference>
<dbReference type="InterPro" id="IPR029052">
    <property type="entry name" value="Metallo-depent_PP-like"/>
</dbReference>
<dbReference type="SUPFAM" id="SSF56300">
    <property type="entry name" value="Metallo-dependent phosphatases"/>
    <property type="match status" value="1"/>
</dbReference>
<keyword evidence="3" id="KW-1185">Reference proteome</keyword>
<reference evidence="2 3" key="1">
    <citation type="journal article" date="2021" name="BMC Genomics">
        <title>Datura genome reveals duplications of psychoactive alkaloid biosynthetic genes and high mutation rate following tissue culture.</title>
        <authorList>
            <person name="Rajewski A."/>
            <person name="Carter-House D."/>
            <person name="Stajich J."/>
            <person name="Litt A."/>
        </authorList>
    </citation>
    <scope>NUCLEOTIDE SEQUENCE [LARGE SCALE GENOMIC DNA]</scope>
    <source>
        <strain evidence="2">AR-01</strain>
    </source>
</reference>
<accession>A0ABS8TCX0</accession>